<protein>
    <submittedName>
        <fullName evidence="4">Cobalt-precorrin 5A hydrolase/precorrin-3B C17-methyltransferase</fullName>
        <ecNumber evidence="4">2.1.1.131</ecNumber>
        <ecNumber evidence="4">3.7.1.12</ecNumber>
    </submittedName>
</protein>
<reference evidence="4 5" key="1">
    <citation type="submission" date="2021-03" db="EMBL/GenBank/DDBJ databases">
        <title>Sequencing the genomes of 1000 actinobacteria strains.</title>
        <authorList>
            <person name="Klenk H.-P."/>
        </authorList>
    </citation>
    <scope>NUCLEOTIDE SEQUENCE [LARGE SCALE GENOMIC DNA]</scope>
    <source>
        <strain evidence="4 5">DSM 44580</strain>
    </source>
</reference>
<evidence type="ECO:0000259" key="3">
    <source>
        <dbReference type="Pfam" id="PF11760"/>
    </source>
</evidence>
<dbReference type="InterPro" id="IPR014776">
    <property type="entry name" value="4pyrrole_Mease_sub2"/>
</dbReference>
<evidence type="ECO:0000259" key="2">
    <source>
        <dbReference type="Pfam" id="PF01890"/>
    </source>
</evidence>
<feature type="domain" description="CobE/GbiG C-terminal" evidence="2">
    <location>
        <begin position="207"/>
        <end position="336"/>
    </location>
</feature>
<dbReference type="SUPFAM" id="SSF53790">
    <property type="entry name" value="Tetrapyrrole methylase"/>
    <property type="match status" value="2"/>
</dbReference>
<sequence length="619" mass="63233">MIGLFAASVAGRQAAAELAGRLGPSAVLAEGPVRPALERLWPELSGAVFFLATDSTIRLVAPLLRERHNDPAVVCVDEAERFAVALVDGPAGNARALAEEVAQALGGTAVVTAAQHATGTTPLDDLVELLDAAVEGELTECGAAVLAGERVRLANPLGFPLPALPANVVLADNALGDESPQWTVLVDDRLPSPEPEGRLVRLIPRTLVVGLGASSGVSTTAVTTAVAALTDQHDLDARAILAFATLDTKAGERAVTEAVEDHGFWADRTPRLLAYPAETLATVPVPNPSLRAAAHTGTPSVAEAAALHAATTLADGAPTELAAPKTARGQVTVAAARIRPRGRLAVVHLGPAAADLRVPRAEAELRKAAVVVGAQPALDRARPLTRPGTELWVSATAPEAVRQALELARQGRAVALLGDGDHALARALAEHAAPHRATGPSGAPVASVTTAPSAAGDPASADPTPAHPTPAAVNAPAEPPTAPAEPSCIDVLGVPGLSPAAVAVTVLLGAPPPGGHVELVLPTTDPWPSQEQRVRALAATDLPVCLAPTTRWRTHTTELLAALRAHRPPTTPVGLVHAVGRPGEHAHWTRLAHLDPSTIDPTTAVLLDVPDSSPGTSDH</sequence>
<dbReference type="Pfam" id="PF01890">
    <property type="entry name" value="CbiG_C"/>
    <property type="match status" value="1"/>
</dbReference>
<name>A0ABS5AL46_9PSEU</name>
<dbReference type="Gene3D" id="3.30.950.10">
    <property type="entry name" value="Methyltransferase, Cobalt-precorrin-4 Transmethylase, Domain 2"/>
    <property type="match status" value="1"/>
</dbReference>
<dbReference type="SUPFAM" id="SSF159672">
    <property type="entry name" value="CbiG N-terminal domain-like"/>
    <property type="match status" value="1"/>
</dbReference>
<dbReference type="InterPro" id="IPR051810">
    <property type="entry name" value="Precorrin_MeTrfase"/>
</dbReference>
<evidence type="ECO:0000313" key="4">
    <source>
        <dbReference type="EMBL" id="MBP2477141.1"/>
    </source>
</evidence>
<feature type="region of interest" description="Disordered" evidence="1">
    <location>
        <begin position="431"/>
        <end position="486"/>
    </location>
</feature>
<dbReference type="Gene3D" id="3.40.50.11220">
    <property type="match status" value="1"/>
</dbReference>
<dbReference type="EC" id="3.7.1.12" evidence="4"/>
<evidence type="ECO:0000313" key="5">
    <source>
        <dbReference type="Proteomes" id="UP001519363"/>
    </source>
</evidence>
<dbReference type="RefSeq" id="WP_209707375.1">
    <property type="nucleotide sequence ID" value="NZ_JAGIOO010000001.1"/>
</dbReference>
<keyword evidence="4" id="KW-0808">Transferase</keyword>
<dbReference type="InterPro" id="IPR036518">
    <property type="entry name" value="CobE/GbiG_C_sf"/>
</dbReference>
<dbReference type="Pfam" id="PF11760">
    <property type="entry name" value="CbiG_N"/>
    <property type="match status" value="1"/>
</dbReference>
<keyword evidence="5" id="KW-1185">Reference proteome</keyword>
<gene>
    <name evidence="4" type="ORF">JOF53_006013</name>
</gene>
<comment type="caution">
    <text evidence="4">The sequence shown here is derived from an EMBL/GenBank/DDBJ whole genome shotgun (WGS) entry which is preliminary data.</text>
</comment>
<keyword evidence="4" id="KW-0378">Hydrolase</keyword>
<dbReference type="PANTHER" id="PTHR47036">
    <property type="entry name" value="COBALT-FACTOR III C(17)-METHYLTRANSFERASE-RELATED"/>
    <property type="match status" value="1"/>
</dbReference>
<keyword evidence="4" id="KW-0489">Methyltransferase</keyword>
<dbReference type="InterPro" id="IPR014777">
    <property type="entry name" value="4pyrrole_Mease_sub1"/>
</dbReference>
<organism evidence="4 5">
    <name type="scientific">Crossiella equi</name>
    <dbReference type="NCBI Taxonomy" id="130796"/>
    <lineage>
        <taxon>Bacteria</taxon>
        <taxon>Bacillati</taxon>
        <taxon>Actinomycetota</taxon>
        <taxon>Actinomycetes</taxon>
        <taxon>Pseudonocardiales</taxon>
        <taxon>Pseudonocardiaceae</taxon>
        <taxon>Crossiella</taxon>
    </lineage>
</organism>
<dbReference type="InterPro" id="IPR002750">
    <property type="entry name" value="CobE/GbiG_C"/>
</dbReference>
<dbReference type="SUPFAM" id="SSF159664">
    <property type="entry name" value="CobE/GbiG C-terminal domain-like"/>
    <property type="match status" value="1"/>
</dbReference>
<dbReference type="Gene3D" id="3.40.1010.10">
    <property type="entry name" value="Cobalt-precorrin-4 Transmethylase, Domain 1"/>
    <property type="match status" value="1"/>
</dbReference>
<dbReference type="EC" id="2.1.1.131" evidence="4"/>
<accession>A0ABS5AL46</accession>
<dbReference type="InterPro" id="IPR021744">
    <property type="entry name" value="CbiG_N"/>
</dbReference>
<proteinExistence type="predicted"/>
<dbReference type="Proteomes" id="UP001519363">
    <property type="component" value="Unassembled WGS sequence"/>
</dbReference>
<feature type="domain" description="Cobalamin synthesis G N-terminal" evidence="3">
    <location>
        <begin position="37"/>
        <end position="114"/>
    </location>
</feature>
<dbReference type="GO" id="GO:0030789">
    <property type="term" value="F:precorrin-3B C17-methyltransferase activity"/>
    <property type="evidence" value="ECO:0007669"/>
    <property type="project" value="UniProtKB-EC"/>
</dbReference>
<feature type="compositionally biased region" description="Low complexity" evidence="1">
    <location>
        <begin position="449"/>
        <end position="476"/>
    </location>
</feature>
<dbReference type="InterPro" id="IPR035996">
    <property type="entry name" value="4pyrrol_Methylase_sf"/>
</dbReference>
<dbReference type="GO" id="GO:0032259">
    <property type="term" value="P:methylation"/>
    <property type="evidence" value="ECO:0007669"/>
    <property type="project" value="UniProtKB-KW"/>
</dbReference>
<dbReference type="InterPro" id="IPR038029">
    <property type="entry name" value="GbiG_N_sf"/>
</dbReference>
<dbReference type="PANTHER" id="PTHR47036:SF1">
    <property type="entry name" value="COBALT-FACTOR III C(17)-METHYLTRANSFERASE-RELATED"/>
    <property type="match status" value="1"/>
</dbReference>
<dbReference type="GO" id="GO:0043779">
    <property type="term" value="F:cobalt-precorrin-5A acetaldehyde-lyase activity"/>
    <property type="evidence" value="ECO:0007669"/>
    <property type="project" value="UniProtKB-EC"/>
</dbReference>
<dbReference type="EMBL" id="JAGIOO010000001">
    <property type="protein sequence ID" value="MBP2477141.1"/>
    <property type="molecule type" value="Genomic_DNA"/>
</dbReference>
<evidence type="ECO:0000256" key="1">
    <source>
        <dbReference type="SAM" id="MobiDB-lite"/>
    </source>
</evidence>
<dbReference type="Gene3D" id="3.30.420.180">
    <property type="entry name" value="CobE/GbiG C-terminal domain"/>
    <property type="match status" value="1"/>
</dbReference>